<dbReference type="PATRIC" id="fig|1208321.3.peg.588"/>
<evidence type="ECO:0000256" key="1">
    <source>
        <dbReference type="SAM" id="MobiDB-lite"/>
    </source>
</evidence>
<dbReference type="Proteomes" id="UP000018857">
    <property type="component" value="Unassembled WGS sequence"/>
</dbReference>
<proteinExistence type="predicted"/>
<dbReference type="eggNOG" id="COG4469">
    <property type="taxonomic scope" value="Bacteria"/>
</dbReference>
<accession>W1RYD7</accession>
<dbReference type="RefSeq" id="WP_024022798.1">
    <property type="nucleotide sequence ID" value="NZ_AYOZ01000003.1"/>
</dbReference>
<name>W1RYD7_9GAMM</name>
<protein>
    <recommendedName>
        <fullName evidence="4">Competence protein CoiA</fullName>
    </recommendedName>
</protein>
<keyword evidence="3" id="KW-1185">Reference proteome</keyword>
<dbReference type="STRING" id="1208321.D104_02930"/>
<sequence>MRLGNLLPFGQDIESGEFVDVGNVPNGDKCGCICPSCKTLLTARHGEKNEWHFAHKVKKSHNSTKVPCDFSFYVSVRMMIRQISQAGLDLKIPLLTVPSQIYDESKKSILPDIMHVVRTQDINLQDIRVGEIFSGVVVDVLATVSGYPFVIFVSYKDRPVPIELSDPKESKAGVIEFEAKALREAFQQTKNGQYLEALKHFLMNGIEGKRWVYHPRFKEVKQKAFIQSENAQKQKKLAVRKEGPSKDWGTNRSPTSLANGYKNSTFVCSNCHCKWKSNSAVCPQCGTEARPFKY</sequence>
<evidence type="ECO:0008006" key="4">
    <source>
        <dbReference type="Google" id="ProtNLM"/>
    </source>
</evidence>
<comment type="caution">
    <text evidence="2">The sequence shown here is derived from an EMBL/GenBank/DDBJ whole genome shotgun (WGS) entry which is preliminary data.</text>
</comment>
<evidence type="ECO:0000313" key="3">
    <source>
        <dbReference type="Proteomes" id="UP000018857"/>
    </source>
</evidence>
<dbReference type="EMBL" id="AYOZ01000003">
    <property type="protein sequence ID" value="ETI61977.1"/>
    <property type="molecule type" value="Genomic_DNA"/>
</dbReference>
<organism evidence="2 3">
    <name type="scientific">Marinomonas profundimaris</name>
    <dbReference type="NCBI Taxonomy" id="1208321"/>
    <lineage>
        <taxon>Bacteria</taxon>
        <taxon>Pseudomonadati</taxon>
        <taxon>Pseudomonadota</taxon>
        <taxon>Gammaproteobacteria</taxon>
        <taxon>Oceanospirillales</taxon>
        <taxon>Oceanospirillaceae</taxon>
        <taxon>Marinomonas</taxon>
    </lineage>
</organism>
<gene>
    <name evidence="2" type="ORF">D104_02930</name>
</gene>
<dbReference type="OrthoDB" id="9134102at2"/>
<feature type="region of interest" description="Disordered" evidence="1">
    <location>
        <begin position="231"/>
        <end position="254"/>
    </location>
</feature>
<reference evidence="2 3" key="1">
    <citation type="journal article" date="2014" name="Genome Announc.">
        <title>Draft Genome Sequence of Marinomonas sp. Strain D104, a Polycyclic Aromatic Hydrocarbon-Degrading Bacterium from the Deep-Sea Sediment of the Arctic Ocean.</title>
        <authorList>
            <person name="Dong C."/>
            <person name="Bai X."/>
            <person name="Lai Q."/>
            <person name="Xie Y."/>
            <person name="Chen X."/>
            <person name="Shao Z."/>
        </authorList>
    </citation>
    <scope>NUCLEOTIDE SEQUENCE [LARGE SCALE GENOMIC DNA]</scope>
    <source>
        <strain evidence="2 3">D104</strain>
    </source>
</reference>
<dbReference type="AlphaFoldDB" id="W1RYD7"/>
<evidence type="ECO:0000313" key="2">
    <source>
        <dbReference type="EMBL" id="ETI61977.1"/>
    </source>
</evidence>